<keyword evidence="1" id="KW-0812">Transmembrane</keyword>
<dbReference type="PANTHER" id="PTHR31272">
    <property type="entry name" value="CYTOCHROME C-TYPE BIOGENESIS PROTEIN HI_1454-RELATED"/>
    <property type="match status" value="1"/>
</dbReference>
<dbReference type="Proteomes" id="UP000694287">
    <property type="component" value="Unassembled WGS sequence"/>
</dbReference>
<comment type="caution">
    <text evidence="2">The sequence shown here is derived from an EMBL/GenBank/DDBJ whole genome shotgun (WGS) entry which is preliminary data.</text>
</comment>
<proteinExistence type="predicted"/>
<keyword evidence="1" id="KW-1133">Transmembrane helix</keyword>
<evidence type="ECO:0000256" key="1">
    <source>
        <dbReference type="SAM" id="Phobius"/>
    </source>
</evidence>
<feature type="transmembrane region" description="Helical" evidence="1">
    <location>
        <begin position="52"/>
        <end position="75"/>
    </location>
</feature>
<feature type="transmembrane region" description="Helical" evidence="1">
    <location>
        <begin position="165"/>
        <end position="185"/>
    </location>
</feature>
<protein>
    <submittedName>
        <fullName evidence="2">Cytochrome c biogenesis protein CcdA</fullName>
    </submittedName>
</protein>
<accession>A0ABS6UT56</accession>
<evidence type="ECO:0000313" key="3">
    <source>
        <dbReference type="Proteomes" id="UP000694287"/>
    </source>
</evidence>
<feature type="transmembrane region" description="Helical" evidence="1">
    <location>
        <begin position="257"/>
        <end position="276"/>
    </location>
</feature>
<dbReference type="PANTHER" id="PTHR31272:SF4">
    <property type="entry name" value="CYTOCHROME C-TYPE BIOGENESIS PROTEIN HI_1454-RELATED"/>
    <property type="match status" value="1"/>
</dbReference>
<evidence type="ECO:0000313" key="2">
    <source>
        <dbReference type="EMBL" id="MBW0135043.1"/>
    </source>
</evidence>
<gene>
    <name evidence="2" type="ORF">I4I81_12360</name>
</gene>
<feature type="transmembrane region" description="Helical" evidence="1">
    <location>
        <begin position="133"/>
        <end position="153"/>
    </location>
</feature>
<reference evidence="2 3" key="1">
    <citation type="submission" date="2020-11" db="EMBL/GenBank/DDBJ databases">
        <title>Pseudonocardia abyssalis sp. nov. and Pseudonocardia oceani sp. nov., description and phylogenomic analysis of two novel actinomycetes isolated from the deep Southern Ocean.</title>
        <authorList>
            <person name="Parra J."/>
        </authorList>
    </citation>
    <scope>NUCLEOTIDE SEQUENCE [LARGE SCALE GENOMIC DNA]</scope>
    <source>
        <strain evidence="2 3">KRD-168</strain>
    </source>
</reference>
<dbReference type="EMBL" id="JADQDK010000001">
    <property type="protein sequence ID" value="MBW0135043.1"/>
    <property type="molecule type" value="Genomic_DNA"/>
</dbReference>
<organism evidence="2 3">
    <name type="scientific">Pseudonocardia abyssalis</name>
    <dbReference type="NCBI Taxonomy" id="2792008"/>
    <lineage>
        <taxon>Bacteria</taxon>
        <taxon>Bacillati</taxon>
        <taxon>Actinomycetota</taxon>
        <taxon>Actinomycetes</taxon>
        <taxon>Pseudonocardiales</taxon>
        <taxon>Pseudonocardiaceae</taxon>
        <taxon>Pseudonocardia</taxon>
    </lineage>
</organism>
<keyword evidence="1" id="KW-0472">Membrane</keyword>
<feature type="transmembrane region" description="Helical" evidence="1">
    <location>
        <begin position="81"/>
        <end position="102"/>
    </location>
</feature>
<dbReference type="InterPro" id="IPR051790">
    <property type="entry name" value="Cytochrome_c-biogenesis_DsbD"/>
</dbReference>
<keyword evidence="3" id="KW-1185">Reference proteome</keyword>
<feature type="transmembrane region" description="Helical" evidence="1">
    <location>
        <begin position="197"/>
        <end position="218"/>
    </location>
</feature>
<name>A0ABS6UT56_9PSEU</name>
<dbReference type="RefSeq" id="WP_218601536.1">
    <property type="nucleotide sequence ID" value="NZ_JADQDJ010000024.1"/>
</dbReference>
<sequence>MSTAALAFALVAGAVAAFNPCGFALLPAYLGLLVADEAPGGRAVAMRRAARFAAGMTVGFVAVFGLVGAVLAPLALSIERYLPIVTVVMGVALVGLGGWLLAGRQLGIPGLAGHGSAPTAASWWSQIGYGVSFALASLSCTIAPFLAVTAGALSTGGALGVASAFLAYALGMGIVVLVLALAVVTARTSLVGSMRRVGALISRGSGVLLVVAGAYVAWYGWFEIRVLAGATTSDPVISAAVSVQSAVARWVSGFGPAGLLGVAVALAAIGAAAVLARRSRAARREESAR</sequence>